<dbReference type="EMBL" id="PQFF01000122">
    <property type="protein sequence ID" value="RHZ80865.1"/>
    <property type="molecule type" value="Genomic_DNA"/>
</dbReference>
<dbReference type="STRING" id="1348612.A0A397IXV9"/>
<dbReference type="AlphaFoldDB" id="A0A397IXV9"/>
<evidence type="ECO:0000313" key="1">
    <source>
        <dbReference type="EMBL" id="RHZ80865.1"/>
    </source>
</evidence>
<keyword evidence="2" id="KW-1185">Reference proteome</keyword>
<dbReference type="Proteomes" id="UP000266861">
    <property type="component" value="Unassembled WGS sequence"/>
</dbReference>
<evidence type="ECO:0000313" key="2">
    <source>
        <dbReference type="Proteomes" id="UP000266861"/>
    </source>
</evidence>
<accession>A0A397IXV9</accession>
<gene>
    <name evidence="1" type="ORF">Glove_131g74</name>
</gene>
<comment type="caution">
    <text evidence="1">The sequence shown here is derived from an EMBL/GenBank/DDBJ whole genome shotgun (WGS) entry which is preliminary data.</text>
</comment>
<sequence>MKDLYVKVLEELLIKRNEMKKRLFPLGEKKEYMELVLSIVNNKNLTIREAIKYILRGVKEKDHIRFTKNLDPFINKENHEFISNDSPFFSLPLAGSVTSASQYNIKDLTDSLYLVCPKEHFRECDIAYNNGNGISKEKYWSRMVKIFMELMGRLRDEVNAELKKDNETPYLKITYKEVLFPVVFTGQSKLFRKVSKKIMQEFMEINNNRTLQQIVEDVLKNTIDNSSQIDINECVKTFA</sequence>
<proteinExistence type="predicted"/>
<organism evidence="1 2">
    <name type="scientific">Diversispora epigaea</name>
    <dbReference type="NCBI Taxonomy" id="1348612"/>
    <lineage>
        <taxon>Eukaryota</taxon>
        <taxon>Fungi</taxon>
        <taxon>Fungi incertae sedis</taxon>
        <taxon>Mucoromycota</taxon>
        <taxon>Glomeromycotina</taxon>
        <taxon>Glomeromycetes</taxon>
        <taxon>Diversisporales</taxon>
        <taxon>Diversisporaceae</taxon>
        <taxon>Diversispora</taxon>
    </lineage>
</organism>
<protein>
    <submittedName>
        <fullName evidence="1">Uncharacterized protein</fullName>
    </submittedName>
</protein>
<name>A0A397IXV9_9GLOM</name>
<dbReference type="OrthoDB" id="2407563at2759"/>
<reference evidence="1 2" key="1">
    <citation type="submission" date="2018-08" db="EMBL/GenBank/DDBJ databases">
        <title>Genome and evolution of the arbuscular mycorrhizal fungus Diversispora epigaea (formerly Glomus versiforme) and its bacterial endosymbionts.</title>
        <authorList>
            <person name="Sun X."/>
            <person name="Fei Z."/>
            <person name="Harrison M."/>
        </authorList>
    </citation>
    <scope>NUCLEOTIDE SEQUENCE [LARGE SCALE GENOMIC DNA]</scope>
    <source>
        <strain evidence="1 2">IT104</strain>
    </source>
</reference>